<proteinExistence type="predicted"/>
<evidence type="ECO:0000313" key="2">
    <source>
        <dbReference type="Proteomes" id="UP001161247"/>
    </source>
</evidence>
<dbReference type="EMBL" id="OX459120">
    <property type="protein sequence ID" value="CAI9097445.1"/>
    <property type="molecule type" value="Genomic_DNA"/>
</dbReference>
<dbReference type="AlphaFoldDB" id="A0AAV1CQ12"/>
<reference evidence="1" key="1">
    <citation type="submission" date="2023-03" db="EMBL/GenBank/DDBJ databases">
        <authorList>
            <person name="Julca I."/>
        </authorList>
    </citation>
    <scope>NUCLEOTIDE SEQUENCE</scope>
</reference>
<dbReference type="PANTHER" id="PTHR36355">
    <property type="entry name" value="EXPRESSED PROTEIN"/>
    <property type="match status" value="1"/>
</dbReference>
<organism evidence="1 2">
    <name type="scientific">Oldenlandia corymbosa var. corymbosa</name>
    <dbReference type="NCBI Taxonomy" id="529605"/>
    <lineage>
        <taxon>Eukaryota</taxon>
        <taxon>Viridiplantae</taxon>
        <taxon>Streptophyta</taxon>
        <taxon>Embryophyta</taxon>
        <taxon>Tracheophyta</taxon>
        <taxon>Spermatophyta</taxon>
        <taxon>Magnoliopsida</taxon>
        <taxon>eudicotyledons</taxon>
        <taxon>Gunneridae</taxon>
        <taxon>Pentapetalae</taxon>
        <taxon>asterids</taxon>
        <taxon>lamiids</taxon>
        <taxon>Gentianales</taxon>
        <taxon>Rubiaceae</taxon>
        <taxon>Rubioideae</taxon>
        <taxon>Spermacoceae</taxon>
        <taxon>Hedyotis-Oldenlandia complex</taxon>
        <taxon>Oldenlandia</taxon>
    </lineage>
</organism>
<gene>
    <name evidence="1" type="ORF">OLC1_LOCUS7930</name>
</gene>
<dbReference type="PANTHER" id="PTHR36355:SF1">
    <property type="entry name" value="EXPRESSED PROTEIN"/>
    <property type="match status" value="1"/>
</dbReference>
<protein>
    <submittedName>
        <fullName evidence="1">OLC1v1033875C1</fullName>
    </submittedName>
</protein>
<accession>A0AAV1CQ12</accession>
<sequence>MDAKGSNNSTTPEANSTIIATSEKRVQHVGKKSSDELLRKFAEVGSASDDKKELRLAKRMKRSSNVKAMKAGIFSQGRMYVDDGDQGSGLNGAIVERKCLLPPVPVPASSRKTSAVVVVRRLRVRDIKHKYIFGVIGKTWRRTVEGASRVFMEKHYNRHKRLANEMF</sequence>
<keyword evidence="2" id="KW-1185">Reference proteome</keyword>
<evidence type="ECO:0000313" key="1">
    <source>
        <dbReference type="EMBL" id="CAI9097445.1"/>
    </source>
</evidence>
<dbReference type="Proteomes" id="UP001161247">
    <property type="component" value="Chromosome 3"/>
</dbReference>
<name>A0AAV1CQ12_OLDCO</name>